<dbReference type="PANTHER" id="PTHR47506:SF10">
    <property type="entry name" value="TRANSCRIPTIONAL REGULATORY PROTEIN"/>
    <property type="match status" value="1"/>
</dbReference>
<feature type="domain" description="HTH tetR-type" evidence="5">
    <location>
        <begin position="19"/>
        <end position="79"/>
    </location>
</feature>
<keyword evidence="2 4" id="KW-0238">DNA-binding</keyword>
<dbReference type="SUPFAM" id="SSF46689">
    <property type="entry name" value="Homeodomain-like"/>
    <property type="match status" value="1"/>
</dbReference>
<dbReference type="PROSITE" id="PS50977">
    <property type="entry name" value="HTH_TETR_2"/>
    <property type="match status" value="1"/>
</dbReference>
<gene>
    <name evidence="6" type="ORF">Q3V30_12345</name>
</gene>
<dbReference type="InterPro" id="IPR009057">
    <property type="entry name" value="Homeodomain-like_sf"/>
</dbReference>
<dbReference type="SUPFAM" id="SSF48498">
    <property type="entry name" value="Tetracyclin repressor-like, C-terminal domain"/>
    <property type="match status" value="1"/>
</dbReference>
<dbReference type="InterPro" id="IPR036271">
    <property type="entry name" value="Tet_transcr_reg_TetR-rel_C_sf"/>
</dbReference>
<keyword evidence="3" id="KW-0804">Transcription</keyword>
<evidence type="ECO:0000256" key="2">
    <source>
        <dbReference type="ARBA" id="ARBA00023125"/>
    </source>
</evidence>
<dbReference type="KEGG" id="epi:Q3V30_12345"/>
<dbReference type="Proteomes" id="UP001228139">
    <property type="component" value="Chromosome"/>
</dbReference>
<evidence type="ECO:0000313" key="6">
    <source>
        <dbReference type="EMBL" id="WLS77280.1"/>
    </source>
</evidence>
<name>A0AA50DJR2_9GAMM</name>
<keyword evidence="7" id="KW-1185">Reference proteome</keyword>
<evidence type="ECO:0000259" key="5">
    <source>
        <dbReference type="PROSITE" id="PS50977"/>
    </source>
</evidence>
<evidence type="ECO:0000256" key="1">
    <source>
        <dbReference type="ARBA" id="ARBA00023015"/>
    </source>
</evidence>
<reference evidence="6 7" key="1">
    <citation type="submission" date="2023-07" db="EMBL/GenBank/DDBJ databases">
        <title>Pathogenic bacteria of pear tree diseases.</title>
        <authorList>
            <person name="Zhang Z."/>
            <person name="He L."/>
            <person name="Huang R."/>
        </authorList>
    </citation>
    <scope>NUCLEOTIDE SEQUENCE [LARGE SCALE GENOMIC DNA]</scope>
    <source>
        <strain evidence="6 7">DE2</strain>
    </source>
</reference>
<evidence type="ECO:0000313" key="7">
    <source>
        <dbReference type="Proteomes" id="UP001228139"/>
    </source>
</evidence>
<dbReference type="GO" id="GO:0003677">
    <property type="term" value="F:DNA binding"/>
    <property type="evidence" value="ECO:0007669"/>
    <property type="project" value="UniProtKB-UniRule"/>
</dbReference>
<feature type="DNA-binding region" description="H-T-H motif" evidence="4">
    <location>
        <begin position="42"/>
        <end position="61"/>
    </location>
</feature>
<dbReference type="Pfam" id="PF00440">
    <property type="entry name" value="TetR_N"/>
    <property type="match status" value="1"/>
</dbReference>
<accession>A0AA50DJR2</accession>
<dbReference type="RefSeq" id="WP_306206067.1">
    <property type="nucleotide sequence ID" value="NZ_CP132353.1"/>
</dbReference>
<sequence>MRHSSSPLRESKERGRPRAFDTNLALDNAMLVFRQKGFHAASIADLSEAMNLTAGSIYKAFKDKRTLFLQVFERYTSLRNATLRQRLEKLPTARERLADLLRFYLESAHDVEGRRGCLVVGSATELQVLNPALADLVQQAVMRNKSALLSLLTQAQQEGSVSPALELETVAEVMLCLTFGMRVVGKTQNLTNREAIVTLAMKLLD</sequence>
<dbReference type="InterPro" id="IPR001647">
    <property type="entry name" value="HTH_TetR"/>
</dbReference>
<dbReference type="AlphaFoldDB" id="A0AA50DJR2"/>
<dbReference type="PANTHER" id="PTHR47506">
    <property type="entry name" value="TRANSCRIPTIONAL REGULATORY PROTEIN"/>
    <property type="match status" value="1"/>
</dbReference>
<dbReference type="Gene3D" id="1.10.357.10">
    <property type="entry name" value="Tetracycline Repressor, domain 2"/>
    <property type="match status" value="1"/>
</dbReference>
<dbReference type="PROSITE" id="PS01081">
    <property type="entry name" value="HTH_TETR_1"/>
    <property type="match status" value="1"/>
</dbReference>
<dbReference type="Gene3D" id="1.10.10.60">
    <property type="entry name" value="Homeodomain-like"/>
    <property type="match status" value="1"/>
</dbReference>
<dbReference type="InterPro" id="IPR023772">
    <property type="entry name" value="DNA-bd_HTH_TetR-type_CS"/>
</dbReference>
<organism evidence="6 7">
    <name type="scientific">Erwinia pyri</name>
    <dbReference type="NCBI Taxonomy" id="3062598"/>
    <lineage>
        <taxon>Bacteria</taxon>
        <taxon>Pseudomonadati</taxon>
        <taxon>Pseudomonadota</taxon>
        <taxon>Gammaproteobacteria</taxon>
        <taxon>Enterobacterales</taxon>
        <taxon>Erwiniaceae</taxon>
        <taxon>Erwinia</taxon>
    </lineage>
</organism>
<proteinExistence type="predicted"/>
<dbReference type="EMBL" id="CP132353">
    <property type="protein sequence ID" value="WLS77280.1"/>
    <property type="molecule type" value="Genomic_DNA"/>
</dbReference>
<dbReference type="InterPro" id="IPR011075">
    <property type="entry name" value="TetR_C"/>
</dbReference>
<dbReference type="Pfam" id="PF16925">
    <property type="entry name" value="TetR_C_13"/>
    <property type="match status" value="1"/>
</dbReference>
<evidence type="ECO:0000256" key="3">
    <source>
        <dbReference type="ARBA" id="ARBA00023163"/>
    </source>
</evidence>
<protein>
    <submittedName>
        <fullName evidence="6">TetR/AcrR family transcriptional regulator</fullName>
    </submittedName>
</protein>
<keyword evidence="1" id="KW-0805">Transcription regulation</keyword>
<evidence type="ECO:0000256" key="4">
    <source>
        <dbReference type="PROSITE-ProRule" id="PRU00335"/>
    </source>
</evidence>